<dbReference type="EMBL" id="NTFH01000005">
    <property type="protein sequence ID" value="PHQ16048.1"/>
    <property type="molecule type" value="Genomic_DNA"/>
</dbReference>
<dbReference type="AlphaFoldDB" id="A0A2G1UNI7"/>
<comment type="caution">
    <text evidence="2">The sequence shown here is derived from an EMBL/GenBank/DDBJ whole genome shotgun (WGS) entry which is preliminary data.</text>
</comment>
<dbReference type="RefSeq" id="WP_099614107.1">
    <property type="nucleotide sequence ID" value="NZ_KZ319369.1"/>
</dbReference>
<dbReference type="Proteomes" id="UP000231409">
    <property type="component" value="Unassembled WGS sequence"/>
</dbReference>
<dbReference type="PANTHER" id="PTHR30411:SF9">
    <property type="entry name" value="MULTIFUNCTIONAL SER_THR-TRNA DEACYLASE PROXP-Y"/>
    <property type="match status" value="1"/>
</dbReference>
<sequence>MISQKLRSYLDNHQVLYQTKPHVPTADAMRTAQATHTPGREFAKTVLIKANDRMLMTVMPSTDRVHLDELKQALGEQNLALATEDEMLAAFPDCEVGAMPPFGNLYNMEVFVNEHLRRDEKISFNAGSHDEVMQMSYQDFERLVHPHVVHF</sequence>
<dbReference type="Pfam" id="PF04073">
    <property type="entry name" value="tRNA_edit"/>
    <property type="match status" value="1"/>
</dbReference>
<evidence type="ECO:0000313" key="2">
    <source>
        <dbReference type="EMBL" id="PHQ16048.1"/>
    </source>
</evidence>
<dbReference type="GO" id="GO:0002161">
    <property type="term" value="F:aminoacyl-tRNA deacylase activity"/>
    <property type="evidence" value="ECO:0007669"/>
    <property type="project" value="InterPro"/>
</dbReference>
<gene>
    <name evidence="2" type="ORF">CLH61_07650</name>
</gene>
<accession>A0A2G1UNI7</accession>
<reference evidence="2 3" key="1">
    <citation type="submission" date="2017-09" db="EMBL/GenBank/DDBJ databases">
        <title>The draft genome sequences of Marinobacter sp. PWS21.</title>
        <authorList>
            <person name="Cao J."/>
        </authorList>
    </citation>
    <scope>NUCLEOTIDE SEQUENCE [LARGE SCALE GENOMIC DNA]</scope>
    <source>
        <strain evidence="2 3">PWS21</strain>
    </source>
</reference>
<dbReference type="PANTHER" id="PTHR30411">
    <property type="entry name" value="CYTOPLASMIC PROTEIN"/>
    <property type="match status" value="1"/>
</dbReference>
<keyword evidence="3" id="KW-1185">Reference proteome</keyword>
<organism evidence="2 3">
    <name type="scientific">Marinobacter profundi</name>
    <dbReference type="NCBI Taxonomy" id="2666256"/>
    <lineage>
        <taxon>Bacteria</taxon>
        <taxon>Pseudomonadati</taxon>
        <taxon>Pseudomonadota</taxon>
        <taxon>Gammaproteobacteria</taxon>
        <taxon>Pseudomonadales</taxon>
        <taxon>Marinobacteraceae</taxon>
        <taxon>Marinobacter</taxon>
    </lineage>
</organism>
<name>A0A2G1UNI7_9GAMM</name>
<evidence type="ECO:0000313" key="3">
    <source>
        <dbReference type="Proteomes" id="UP000231409"/>
    </source>
</evidence>
<proteinExistence type="predicted"/>
<evidence type="ECO:0000259" key="1">
    <source>
        <dbReference type="Pfam" id="PF04073"/>
    </source>
</evidence>
<dbReference type="InterPro" id="IPR007214">
    <property type="entry name" value="YbaK/aa-tRNA-synth-assoc-dom"/>
</dbReference>
<dbReference type="InterPro" id="IPR036754">
    <property type="entry name" value="YbaK/aa-tRNA-synt-asso_dom_sf"/>
</dbReference>
<dbReference type="Gene3D" id="3.90.960.10">
    <property type="entry name" value="YbaK/aminoacyl-tRNA synthetase-associated domain"/>
    <property type="match status" value="1"/>
</dbReference>
<feature type="domain" description="YbaK/aminoacyl-tRNA synthetase-associated" evidence="1">
    <location>
        <begin position="22"/>
        <end position="143"/>
    </location>
</feature>
<protein>
    <submittedName>
        <fullName evidence="2">Deacylase</fullName>
    </submittedName>
</protein>
<dbReference type="SUPFAM" id="SSF55826">
    <property type="entry name" value="YbaK/ProRS associated domain"/>
    <property type="match status" value="1"/>
</dbReference>